<organism evidence="2 3">
    <name type="scientific">Gramella jeungdoensis</name>
    <dbReference type="NCBI Taxonomy" id="708091"/>
    <lineage>
        <taxon>Bacteria</taxon>
        <taxon>Pseudomonadati</taxon>
        <taxon>Bacteroidota</taxon>
        <taxon>Flavobacteriia</taxon>
        <taxon>Flavobacteriales</taxon>
        <taxon>Flavobacteriaceae</taxon>
        <taxon>Christiangramia</taxon>
    </lineage>
</organism>
<evidence type="ECO:0000313" key="2">
    <source>
        <dbReference type="EMBL" id="TEW75413.1"/>
    </source>
</evidence>
<proteinExistence type="predicted"/>
<name>A0A4Y8AVB1_9FLAO</name>
<protein>
    <recommendedName>
        <fullName evidence="4">DNA primase</fullName>
    </recommendedName>
</protein>
<dbReference type="RefSeq" id="WP_134247783.1">
    <property type="nucleotide sequence ID" value="NZ_SNQI01000002.1"/>
</dbReference>
<feature type="compositionally biased region" description="Acidic residues" evidence="1">
    <location>
        <begin position="85"/>
        <end position="99"/>
    </location>
</feature>
<dbReference type="AlphaFoldDB" id="A0A4Y8AVB1"/>
<evidence type="ECO:0008006" key="4">
    <source>
        <dbReference type="Google" id="ProtNLM"/>
    </source>
</evidence>
<reference evidence="2 3" key="1">
    <citation type="journal article" date="2011" name="J. Microbiol.">
        <title>Gramella jeungdoensis sp. nov., isolated from a solar saltern in Korea.</title>
        <authorList>
            <person name="Joung Y."/>
            <person name="Kim H."/>
            <person name="Jang T."/>
            <person name="Ahn T.S."/>
            <person name="Joh K."/>
        </authorList>
    </citation>
    <scope>NUCLEOTIDE SEQUENCE [LARGE SCALE GENOMIC DNA]</scope>
    <source>
        <strain evidence="2 3">KCTC 23123</strain>
    </source>
</reference>
<dbReference type="OrthoDB" id="1122172at2"/>
<dbReference type="EMBL" id="SNQI01000002">
    <property type="protein sequence ID" value="TEW75413.1"/>
    <property type="molecule type" value="Genomic_DNA"/>
</dbReference>
<gene>
    <name evidence="2" type="ORF">E2488_07840</name>
</gene>
<comment type="caution">
    <text evidence="2">The sequence shown here is derived from an EMBL/GenBank/DDBJ whole genome shotgun (WGS) entry which is preliminary data.</text>
</comment>
<evidence type="ECO:0000256" key="1">
    <source>
        <dbReference type="SAM" id="MobiDB-lite"/>
    </source>
</evidence>
<keyword evidence="3" id="KW-1185">Reference proteome</keyword>
<evidence type="ECO:0000313" key="3">
    <source>
        <dbReference type="Proteomes" id="UP000298517"/>
    </source>
</evidence>
<sequence length="99" mass="11534">MKRVIVDYSKLTEDILNMLVEKFPTGYGYRDIITFKNAKGETVRAVEVRTEETIYLVKISLKLEETMEEYDADEDNFDDVHDTGDLEDIPDDSPEDDDY</sequence>
<accession>A0A4Y8AVB1</accession>
<feature type="region of interest" description="Disordered" evidence="1">
    <location>
        <begin position="70"/>
        <end position="99"/>
    </location>
</feature>
<dbReference type="Proteomes" id="UP000298517">
    <property type="component" value="Unassembled WGS sequence"/>
</dbReference>